<dbReference type="PROSITE" id="PS50082">
    <property type="entry name" value="WD_REPEATS_2"/>
    <property type="match status" value="6"/>
</dbReference>
<dbReference type="Gene3D" id="2.130.10.10">
    <property type="entry name" value="YVTN repeat-like/Quinoprotein amine dehydrogenase"/>
    <property type="match status" value="5"/>
</dbReference>
<evidence type="ECO:0000313" key="6">
    <source>
        <dbReference type="Proteomes" id="UP000316855"/>
    </source>
</evidence>
<keyword evidence="1 3" id="KW-0853">WD repeat</keyword>
<protein>
    <submittedName>
        <fullName evidence="5">Translocation protein TolB</fullName>
    </submittedName>
</protein>
<dbReference type="CDD" id="cd00200">
    <property type="entry name" value="WD40"/>
    <property type="match status" value="2"/>
</dbReference>
<dbReference type="PANTHER" id="PTHR19879:SF9">
    <property type="entry name" value="TRANSCRIPTION INITIATION FACTOR TFIID SUBUNIT 5"/>
    <property type="match status" value="1"/>
</dbReference>
<dbReference type="InterPro" id="IPR019775">
    <property type="entry name" value="WD40_repeat_CS"/>
</dbReference>
<feature type="repeat" description="WD" evidence="3">
    <location>
        <begin position="908"/>
        <end position="949"/>
    </location>
</feature>
<dbReference type="PANTHER" id="PTHR19879">
    <property type="entry name" value="TRANSCRIPTION INITIATION FACTOR TFIID"/>
    <property type="match status" value="1"/>
</dbReference>
<keyword evidence="2" id="KW-0677">Repeat</keyword>
<evidence type="ECO:0000256" key="3">
    <source>
        <dbReference type="PROSITE-ProRule" id="PRU00221"/>
    </source>
</evidence>
<dbReference type="Pfam" id="PF00400">
    <property type="entry name" value="WD40"/>
    <property type="match status" value="7"/>
</dbReference>
<name>A0A517VL14_9PLAN</name>
<dbReference type="InterPro" id="IPR011047">
    <property type="entry name" value="Quinoprotein_ADH-like_sf"/>
</dbReference>
<dbReference type="InterPro" id="IPR001680">
    <property type="entry name" value="WD40_rpt"/>
</dbReference>
<dbReference type="PROSITE" id="PS51257">
    <property type="entry name" value="PROKAR_LIPOPROTEIN"/>
    <property type="match status" value="1"/>
</dbReference>
<dbReference type="SUPFAM" id="SSF69322">
    <property type="entry name" value="Tricorn protease domain 2"/>
    <property type="match status" value="1"/>
</dbReference>
<dbReference type="PROSITE" id="PS00678">
    <property type="entry name" value="WD_REPEATS_1"/>
    <property type="match status" value="3"/>
</dbReference>
<evidence type="ECO:0000256" key="2">
    <source>
        <dbReference type="ARBA" id="ARBA00022737"/>
    </source>
</evidence>
<dbReference type="OrthoDB" id="500858at2"/>
<organism evidence="5 6">
    <name type="scientific">Gimesia algae</name>
    <dbReference type="NCBI Taxonomy" id="2527971"/>
    <lineage>
        <taxon>Bacteria</taxon>
        <taxon>Pseudomonadati</taxon>
        <taxon>Planctomycetota</taxon>
        <taxon>Planctomycetia</taxon>
        <taxon>Planctomycetales</taxon>
        <taxon>Planctomycetaceae</taxon>
        <taxon>Gimesia</taxon>
    </lineage>
</organism>
<evidence type="ECO:0000256" key="1">
    <source>
        <dbReference type="ARBA" id="ARBA00022574"/>
    </source>
</evidence>
<feature type="repeat" description="WD" evidence="3">
    <location>
        <begin position="546"/>
        <end position="587"/>
    </location>
</feature>
<feature type="repeat" description="WD" evidence="3">
    <location>
        <begin position="818"/>
        <end position="859"/>
    </location>
</feature>
<feature type="region of interest" description="Disordered" evidence="4">
    <location>
        <begin position="30"/>
        <end position="90"/>
    </location>
</feature>
<dbReference type="SMART" id="SM00320">
    <property type="entry name" value="WD40"/>
    <property type="match status" value="15"/>
</dbReference>
<evidence type="ECO:0000256" key="4">
    <source>
        <dbReference type="SAM" id="MobiDB-lite"/>
    </source>
</evidence>
<dbReference type="SUPFAM" id="SSF50998">
    <property type="entry name" value="Quinoprotein alcohol dehydrogenase-like"/>
    <property type="match status" value="2"/>
</dbReference>
<dbReference type="InterPro" id="IPR015943">
    <property type="entry name" value="WD40/YVTN_repeat-like_dom_sf"/>
</dbReference>
<gene>
    <name evidence="5" type="ORF">Pan161_53270</name>
</gene>
<dbReference type="AlphaFoldDB" id="A0A517VL14"/>
<feature type="repeat" description="WD" evidence="3">
    <location>
        <begin position="588"/>
        <end position="629"/>
    </location>
</feature>
<keyword evidence="6" id="KW-1185">Reference proteome</keyword>
<dbReference type="PROSITE" id="PS50294">
    <property type="entry name" value="WD_REPEATS_REGION"/>
    <property type="match status" value="6"/>
</dbReference>
<feature type="repeat" description="WD" evidence="3">
    <location>
        <begin position="192"/>
        <end position="233"/>
    </location>
</feature>
<sequence length="1027" mass="111965">MRNYLSNPKVFLSLILGLLTLQGCNRTDSNTATPAHESKVAVSSSKEQPQTVAVSSTPATVSETVVDAPATPLENKVPSSPPVAVDQTDTSPRIGPGYFGGKQDAVVYSTPSIEKLSVSPDGRYTAVSRHINAEGSLLQIWDLQSGQVVKECHEPLGVTSVAFSPDSQVLAYGARDRTVVLQPIPEGPARRWERHRLSIGGLDFSPDGKKLASLGHDNRLFIWDVETGKLISQAIDGEDRFASEVKFVAPDRLWTLGTDDKLRWYHFKNNALVFKNEVKLPENTWVQAADDDSLFGLFPDLSLHVIAASTGKDLMPPPFQPTLTESKTLKPSQRMTTVAVASRSQNFAYATANGTLTFGNQTKPAQTEKVKLDTPVAALATDQEGRFWVAATETGDLLVITRDQLFAPRWLEKQEIDGPLVAPKFSSDDKTLVSVKGPDNIIRTDIETGLVQQQITFPESKAMNDKNYMTTVVADPDQIYCGTYTGKVEVWDLKKSTLTASIPVSRSGSAITSLSLAPDGKQLLAGDAVGTAVWVNLGNDSPPVSRQAHKGRVRAAAYSPDGRWAATAGEGGIVVIWDVAQQSKRSTLNGHDGLVQALAFSPDSHLLVSGDRQGELRLWDTQTGKLVWKESLRSAQLQSQDHPVMAEMIRWQDTFPDEGITSLAFNADQRVLAVGTVTGYVQTFDLINFRELSMVFTGGPVSDLKFADDSSSLLVSIVPGEVIKCWQSPKPPRMLSGHEGYVRFAALDESGLRAVTGGHDKQLCIWDVNNGKLIQSLDNEEVISAGALSPNGLNAVTVGFGSGVFFWDLDQMKRLDKRYGHKGRIWALAFAPDGNQVASGSEDQTVRVWDFATRKTRLTIPHDSAVRFVKYSPDGKQLLTSTINERGWKFPGRFQLWDSSNGKLIVEFKGHRTSVNGAVFSEDGTEITSCGADSQVCRWNASTGKQLSNLTRRNGLSHIDFIPGSPFLVMLRFSNGVFIDEAGSLKRLSEFNVPTRSIGDLNVSSKSNRIIAGTQEGRVFVWSIGGE</sequence>
<reference evidence="5 6" key="1">
    <citation type="submission" date="2019-02" db="EMBL/GenBank/DDBJ databases">
        <title>Deep-cultivation of Planctomycetes and their phenomic and genomic characterization uncovers novel biology.</title>
        <authorList>
            <person name="Wiegand S."/>
            <person name="Jogler M."/>
            <person name="Boedeker C."/>
            <person name="Pinto D."/>
            <person name="Vollmers J."/>
            <person name="Rivas-Marin E."/>
            <person name="Kohn T."/>
            <person name="Peeters S.H."/>
            <person name="Heuer A."/>
            <person name="Rast P."/>
            <person name="Oberbeckmann S."/>
            <person name="Bunk B."/>
            <person name="Jeske O."/>
            <person name="Meyerdierks A."/>
            <person name="Storesund J.E."/>
            <person name="Kallscheuer N."/>
            <person name="Luecker S."/>
            <person name="Lage O.M."/>
            <person name="Pohl T."/>
            <person name="Merkel B.J."/>
            <person name="Hornburger P."/>
            <person name="Mueller R.-W."/>
            <person name="Bruemmer F."/>
            <person name="Labrenz M."/>
            <person name="Spormann A.M."/>
            <person name="Op den Camp H."/>
            <person name="Overmann J."/>
            <person name="Amann R."/>
            <person name="Jetten M.S.M."/>
            <person name="Mascher T."/>
            <person name="Medema M.H."/>
            <person name="Devos D.P."/>
            <person name="Kaster A.-K."/>
            <person name="Ovreas L."/>
            <person name="Rohde M."/>
            <person name="Galperin M.Y."/>
            <person name="Jogler C."/>
        </authorList>
    </citation>
    <scope>NUCLEOTIDE SEQUENCE [LARGE SCALE GENOMIC DNA]</scope>
    <source>
        <strain evidence="5 6">Pan161</strain>
    </source>
</reference>
<proteinExistence type="predicted"/>
<feature type="repeat" description="WD" evidence="3">
    <location>
        <begin position="735"/>
        <end position="776"/>
    </location>
</feature>
<feature type="compositionally biased region" description="Polar residues" evidence="4">
    <location>
        <begin position="41"/>
        <end position="63"/>
    </location>
</feature>
<evidence type="ECO:0000313" key="5">
    <source>
        <dbReference type="EMBL" id="QDT93645.1"/>
    </source>
</evidence>
<dbReference type="Proteomes" id="UP000316855">
    <property type="component" value="Chromosome"/>
</dbReference>
<accession>A0A517VL14</accession>
<dbReference type="KEGG" id="gax:Pan161_53270"/>
<dbReference type="EMBL" id="CP036343">
    <property type="protein sequence ID" value="QDT93645.1"/>
    <property type="molecule type" value="Genomic_DNA"/>
</dbReference>